<keyword evidence="7 17" id="KW-0808">Transferase</keyword>
<keyword evidence="11" id="KW-0067">ATP-binding</keyword>
<evidence type="ECO:0000256" key="11">
    <source>
        <dbReference type="ARBA" id="ARBA00022840"/>
    </source>
</evidence>
<evidence type="ECO:0000256" key="8">
    <source>
        <dbReference type="ARBA" id="ARBA00022723"/>
    </source>
</evidence>
<evidence type="ECO:0000256" key="10">
    <source>
        <dbReference type="ARBA" id="ARBA00022837"/>
    </source>
</evidence>
<dbReference type="GO" id="GO:0005975">
    <property type="term" value="P:carbohydrate metabolic process"/>
    <property type="evidence" value="ECO:0007669"/>
    <property type="project" value="InterPro"/>
</dbReference>
<evidence type="ECO:0000256" key="6">
    <source>
        <dbReference type="ARBA" id="ARBA00013882"/>
    </source>
</evidence>
<dbReference type="InterPro" id="IPR011009">
    <property type="entry name" value="Kinase-like_dom_sf"/>
</dbReference>
<dbReference type="NCBIfam" id="TIGR02457">
    <property type="entry name" value="TreS_Cterm"/>
    <property type="match status" value="1"/>
</dbReference>
<dbReference type="EMBL" id="MEYH01000057">
    <property type="protein sequence ID" value="OGD15392.1"/>
    <property type="molecule type" value="Genomic_DNA"/>
</dbReference>
<dbReference type="GO" id="GO:0016740">
    <property type="term" value="F:transferase activity"/>
    <property type="evidence" value="ECO:0007669"/>
    <property type="project" value="UniProtKB-KW"/>
</dbReference>
<evidence type="ECO:0000256" key="2">
    <source>
        <dbReference type="ARBA" id="ARBA00005496"/>
    </source>
</evidence>
<comment type="similarity">
    <text evidence="2">Belongs to the glycosyl hydrolase 13 family. TreS subfamily.</text>
</comment>
<dbReference type="NCBIfam" id="TIGR02456">
    <property type="entry name" value="treS_nterm"/>
    <property type="match status" value="1"/>
</dbReference>
<dbReference type="EC" id="2.7.1.175" evidence="4"/>
<feature type="domain" description="Glycosyl hydrolase family 13 catalytic" evidence="16">
    <location>
        <begin position="21"/>
        <end position="415"/>
    </location>
</feature>
<dbReference type="GO" id="GO:0005524">
    <property type="term" value="F:ATP binding"/>
    <property type="evidence" value="ECO:0007669"/>
    <property type="project" value="UniProtKB-KW"/>
</dbReference>
<dbReference type="STRING" id="1797291.A2V47_02495"/>
<dbReference type="FunFam" id="3.20.20.80:FF:000055">
    <property type="entry name" value="Trehalose synthase"/>
    <property type="match status" value="1"/>
</dbReference>
<dbReference type="InterPro" id="IPR032091">
    <property type="entry name" value="Malt_amylase-like_C"/>
</dbReference>
<sequence>MTTQETHLETPLWYKDAIIYELHVKTFYDKNEDGIGDFQGLSEKLDYLDNLGINTIWLLPFFPSPLKDDGYDIADYFNIHPNYGNLRDFKNFLKEAHQREMKVVIELVLNHTSDQHIWFQRARKGGPNSRWGKFYVWSETPDKYQESRIIFKDFESSNWTRDPISGYYYWHRFYSHQPDLNYDNPEVKEAMLKVIDFWMGIGVDGIRLDAVPYLFEREETNCENLPESLDFLKKIRSHMDKYYQNRMILAEANQWPEDAIQYFAQGDACHMAFHFPLMPRMFMALKMEDRFPIIDILEQTPSIPENCQWALFLRNHDELTLEMVTDEERDYMYRVYARDTAARINLGIRRRLAPLLDNHRRKMEIMNILLFSLPGTPTIYYGDEIAMGDNHFLGDRDGVRTPMQWSTDRNAGFSRANTQKLYLPVIIDPEYHYETVNVENQERNQTSFLWWMKRVIDMRKKYKAFGRGSIEFLHPENYKILAFIRRHQDEIILVVVNLSRFSQVAELDLAQYAGYHPIEIFSKNQFPVIRETPYILTMGFHDYFWFSLQKEDDPGITKKREQIPVLSTQTNWLNLFKGKTAQLLESTIIPFFLKEQRWFGKKSQRIRKVNITEKIPVRNADSTSLLLFLKVGYTEGLEEYYLLPLSFLEKEKAEYLQREMPQSVLFKVHSDNQDGIVCDAVHDTAFHHTLIQLVARRRMISGKQGKIRAYPGKYFRKLRRKALTFENSRLMSAEQSNSSIIYGKDAVLKLFRQLGEGVNPDLEVGKYLTEEANYANIPPFCGAIEFQQNDHSMITLGILYPFIQSVGNGWTYSQDALGRYYERVLSKIGELDKMPSLPDSLFDRLEQDIPEIFQELIGTPYIEMISLLGKRTAELHLALAQPSENQDFRPESFSILYQRALYQSIQTSVKRTFQDLRKNASQLPEDLQDELTQILTNETRILQYCKILLSSKIRGMKIRIHGDYHLGQVLYTGNDFYIIDFEGEPARPLGERRLKRCPLKDVAGMLRSFHYAAFTPLMQQHILGDYKMLEPWANLWTHYISKVFLKAYLEQFQENSFLPEKKEQLPQLLKVYLLEKAVYEIGYEMNHRPNWLPIPFKGILYELGGINEEEEEE</sequence>
<evidence type="ECO:0000313" key="18">
    <source>
        <dbReference type="Proteomes" id="UP000177701"/>
    </source>
</evidence>
<dbReference type="SUPFAM" id="SSF51011">
    <property type="entry name" value="Glycosyl hydrolase domain"/>
    <property type="match status" value="1"/>
</dbReference>
<dbReference type="Pfam" id="PF18085">
    <property type="entry name" value="Mak_N_cap"/>
    <property type="match status" value="1"/>
</dbReference>
<dbReference type="GO" id="GO:0047471">
    <property type="term" value="F:maltose alpha-D-glucosyltransferase activity"/>
    <property type="evidence" value="ECO:0007669"/>
    <property type="project" value="UniProtKB-EC"/>
</dbReference>
<protein>
    <recommendedName>
        <fullName evidence="6">Maltokinase</fullName>
        <ecNumber evidence="4">2.7.1.175</ecNumber>
        <ecNumber evidence="5">5.4.99.16</ecNumber>
    </recommendedName>
    <alternativeName>
        <fullName evidence="14">Maltose alpha-D-glucosyltransferase</fullName>
    </alternativeName>
    <alternativeName>
        <fullName evidence="13">Maltose-1-phosphate synthase</fullName>
    </alternativeName>
</protein>
<keyword evidence="12" id="KW-0413">Isomerase</keyword>
<evidence type="ECO:0000256" key="13">
    <source>
        <dbReference type="ARBA" id="ARBA00031251"/>
    </source>
</evidence>
<dbReference type="CDD" id="cd11334">
    <property type="entry name" value="AmyAc_TreS"/>
    <property type="match status" value="1"/>
</dbReference>
<comment type="similarity">
    <text evidence="3">Belongs to the aminoglycoside phosphotransferase family.</text>
</comment>
<comment type="caution">
    <text evidence="17">The sequence shown here is derived from an EMBL/GenBank/DDBJ whole genome shotgun (WGS) entry which is preliminary data.</text>
</comment>
<organism evidence="17 18">
    <name type="scientific">Candidatus Sediminicultor quintus</name>
    <dbReference type="NCBI Taxonomy" id="1797291"/>
    <lineage>
        <taxon>Bacteria</taxon>
        <taxon>Pseudomonadati</taxon>
        <taxon>Atribacterota</taxon>
        <taxon>Candidatus Phoenicimicrobiia</taxon>
        <taxon>Candidatus Pheonicimicrobiales</taxon>
        <taxon>Candidatus Phoenicimicrobiaceae</taxon>
        <taxon>Candidatus Sediminicultor</taxon>
    </lineage>
</organism>
<evidence type="ECO:0000256" key="14">
    <source>
        <dbReference type="ARBA" id="ARBA00031378"/>
    </source>
</evidence>
<dbReference type="InterPro" id="IPR017853">
    <property type="entry name" value="GH"/>
</dbReference>
<dbReference type="InterPro" id="IPR040999">
    <property type="entry name" value="Mak_N_cap"/>
</dbReference>
<evidence type="ECO:0000256" key="1">
    <source>
        <dbReference type="ARBA" id="ARBA00001595"/>
    </source>
</evidence>
<dbReference type="SUPFAM" id="SSF51445">
    <property type="entry name" value="(Trans)glycosidases"/>
    <property type="match status" value="1"/>
</dbReference>
<dbReference type="Gene3D" id="3.90.1200.10">
    <property type="match status" value="1"/>
</dbReference>
<dbReference type="PANTHER" id="PTHR10357">
    <property type="entry name" value="ALPHA-AMYLASE FAMILY MEMBER"/>
    <property type="match status" value="1"/>
</dbReference>
<dbReference type="InterPro" id="IPR012810">
    <property type="entry name" value="TreS/a-amylase_N"/>
</dbReference>
<dbReference type="GO" id="GO:0046872">
    <property type="term" value="F:metal ion binding"/>
    <property type="evidence" value="ECO:0007669"/>
    <property type="project" value="UniProtKB-KW"/>
</dbReference>
<dbReference type="SMART" id="SM00642">
    <property type="entry name" value="Aamy"/>
    <property type="match status" value="1"/>
</dbReference>
<evidence type="ECO:0000256" key="5">
    <source>
        <dbReference type="ARBA" id="ARBA00012619"/>
    </source>
</evidence>
<dbReference type="AlphaFoldDB" id="A0A1F5AA17"/>
<dbReference type="InterPro" id="IPR045857">
    <property type="entry name" value="O16G_dom_2"/>
</dbReference>
<evidence type="ECO:0000313" key="17">
    <source>
        <dbReference type="EMBL" id="OGD15392.1"/>
    </source>
</evidence>
<evidence type="ECO:0000256" key="15">
    <source>
        <dbReference type="ARBA" id="ARBA00049067"/>
    </source>
</evidence>
<evidence type="ECO:0000259" key="16">
    <source>
        <dbReference type="SMART" id="SM00642"/>
    </source>
</evidence>
<dbReference type="InterPro" id="IPR013780">
    <property type="entry name" value="Glyco_hydro_b"/>
</dbReference>
<evidence type="ECO:0000256" key="12">
    <source>
        <dbReference type="ARBA" id="ARBA00023235"/>
    </source>
</evidence>
<keyword evidence="10" id="KW-0106">Calcium</keyword>
<dbReference type="InterPro" id="IPR006047">
    <property type="entry name" value="GH13_cat_dom"/>
</dbReference>
<dbReference type="PANTHER" id="PTHR10357:SF219">
    <property type="entry name" value="MALTOSE ALPHA-D-GLUCOSYLTRANSFERASE"/>
    <property type="match status" value="1"/>
</dbReference>
<dbReference type="SUPFAM" id="SSF56112">
    <property type="entry name" value="Protein kinase-like (PK-like)"/>
    <property type="match status" value="1"/>
</dbReference>
<dbReference type="Gene3D" id="2.60.40.1180">
    <property type="entry name" value="Golgi alpha-mannosidase II"/>
    <property type="match status" value="1"/>
</dbReference>
<keyword evidence="9" id="KW-0547">Nucleotide-binding</keyword>
<name>A0A1F5AA17_9BACT</name>
<dbReference type="EC" id="5.4.99.16" evidence="5"/>
<gene>
    <name evidence="17" type="ORF">A2V47_02495</name>
</gene>
<comment type="catalytic activity">
    <reaction evidence="1">
        <text>D-maltose = alpha,alpha-trehalose</text>
        <dbReference type="Rhea" id="RHEA:15145"/>
        <dbReference type="ChEBI" id="CHEBI:16551"/>
        <dbReference type="ChEBI" id="CHEBI:17306"/>
        <dbReference type="EC" id="5.4.99.16"/>
    </reaction>
</comment>
<dbReference type="Gene3D" id="3.20.20.80">
    <property type="entry name" value="Glycosidases"/>
    <property type="match status" value="1"/>
</dbReference>
<evidence type="ECO:0000256" key="9">
    <source>
        <dbReference type="ARBA" id="ARBA00022741"/>
    </source>
</evidence>
<accession>A0A1F5AA17</accession>
<dbReference type="Pfam" id="PF16657">
    <property type="entry name" value="Malt_amylase_C"/>
    <property type="match status" value="1"/>
</dbReference>
<dbReference type="Proteomes" id="UP000177701">
    <property type="component" value="Unassembled WGS sequence"/>
</dbReference>
<dbReference type="InterPro" id="IPR012811">
    <property type="entry name" value="TreS_maltokin_C_dom"/>
</dbReference>
<evidence type="ECO:0000256" key="3">
    <source>
        <dbReference type="ARBA" id="ARBA00006219"/>
    </source>
</evidence>
<evidence type="ECO:0000256" key="7">
    <source>
        <dbReference type="ARBA" id="ARBA00022679"/>
    </source>
</evidence>
<keyword evidence="8" id="KW-0479">Metal-binding</keyword>
<dbReference type="Gene3D" id="3.90.400.10">
    <property type="entry name" value="Oligo-1,6-glucosidase, Domain 2"/>
    <property type="match status" value="1"/>
</dbReference>
<comment type="catalytic activity">
    <reaction evidence="15">
        <text>D-maltose + ATP = alpha-maltose 1-phosphate + ADP + H(+)</text>
        <dbReference type="Rhea" id="RHEA:31915"/>
        <dbReference type="ChEBI" id="CHEBI:15378"/>
        <dbReference type="ChEBI" id="CHEBI:17306"/>
        <dbReference type="ChEBI" id="CHEBI:30616"/>
        <dbReference type="ChEBI" id="CHEBI:63576"/>
        <dbReference type="ChEBI" id="CHEBI:456216"/>
        <dbReference type="EC" id="2.7.1.175"/>
    </reaction>
</comment>
<reference evidence="17 18" key="1">
    <citation type="journal article" date="2016" name="Nat. Commun.">
        <title>Thousands of microbial genomes shed light on interconnected biogeochemical processes in an aquifer system.</title>
        <authorList>
            <person name="Anantharaman K."/>
            <person name="Brown C.T."/>
            <person name="Hug L.A."/>
            <person name="Sharon I."/>
            <person name="Castelle C.J."/>
            <person name="Probst A.J."/>
            <person name="Thomas B.C."/>
            <person name="Singh A."/>
            <person name="Wilkins M.J."/>
            <person name="Karaoz U."/>
            <person name="Brodie E.L."/>
            <person name="Williams K.H."/>
            <person name="Hubbard S.S."/>
            <person name="Banfield J.F."/>
        </authorList>
    </citation>
    <scope>NUCLEOTIDE SEQUENCE [LARGE SCALE GENOMIC DNA]</scope>
</reference>
<evidence type="ECO:0000256" key="4">
    <source>
        <dbReference type="ARBA" id="ARBA00011962"/>
    </source>
</evidence>
<dbReference type="Pfam" id="PF00128">
    <property type="entry name" value="Alpha-amylase"/>
    <property type="match status" value="1"/>
</dbReference>
<proteinExistence type="inferred from homology"/>